<keyword evidence="1" id="KW-0238">DNA-binding</keyword>
<comment type="caution">
    <text evidence="1">The sequence shown here is derived from an EMBL/GenBank/DDBJ whole genome shotgun (WGS) entry which is preliminary data.</text>
</comment>
<reference evidence="1 2" key="1">
    <citation type="submission" date="2016-12" db="EMBL/GenBank/DDBJ databases">
        <title>Draft genome sequences of seven strains of Pseudomonas fluorescens that produce 4-formylaminooxyvinylglycine.</title>
        <authorList>
            <person name="Okrent R.A."/>
            <person name="Manning V.A."/>
            <person name="Trippe K.M."/>
        </authorList>
    </citation>
    <scope>NUCLEOTIDE SEQUENCE [LARGE SCALE GENOMIC DNA]</scope>
    <source>
        <strain evidence="1 2">P5A</strain>
    </source>
</reference>
<accession>A0A1T2Z6C6</accession>
<dbReference type="Gene3D" id="2.40.50.140">
    <property type="entry name" value="Nucleic acid-binding proteins"/>
    <property type="match status" value="1"/>
</dbReference>
<organism evidence="1 2">
    <name type="scientific">Pseudomonas fluorescens</name>
    <dbReference type="NCBI Taxonomy" id="294"/>
    <lineage>
        <taxon>Bacteria</taxon>
        <taxon>Pseudomonadati</taxon>
        <taxon>Pseudomonadota</taxon>
        <taxon>Gammaproteobacteria</taxon>
        <taxon>Pseudomonadales</taxon>
        <taxon>Pseudomonadaceae</taxon>
        <taxon>Pseudomonas</taxon>
    </lineage>
</organism>
<sequence>MEAMTGTIKSYNRKTGEGFIALDGECESVRLDLKSSAGVWLEKGQRVRFARIHRPKGVFALYIKLI</sequence>
<evidence type="ECO:0000313" key="2">
    <source>
        <dbReference type="Proteomes" id="UP000190965"/>
    </source>
</evidence>
<dbReference type="AlphaFoldDB" id="A0A1T2Z6C6"/>
<gene>
    <name evidence="1" type="ORF">BFW87_02300</name>
</gene>
<dbReference type="RefSeq" id="WP_078738372.1">
    <property type="nucleotide sequence ID" value="NZ_MSDF01000006.1"/>
</dbReference>
<dbReference type="GO" id="GO:0003677">
    <property type="term" value="F:DNA binding"/>
    <property type="evidence" value="ECO:0007669"/>
    <property type="project" value="UniProtKB-KW"/>
</dbReference>
<dbReference type="InterPro" id="IPR012340">
    <property type="entry name" value="NA-bd_OB-fold"/>
</dbReference>
<evidence type="ECO:0000313" key="1">
    <source>
        <dbReference type="EMBL" id="OPA99965.1"/>
    </source>
</evidence>
<dbReference type="OrthoDB" id="7014148at2"/>
<dbReference type="SUPFAM" id="SSF50249">
    <property type="entry name" value="Nucleic acid-binding proteins"/>
    <property type="match status" value="1"/>
</dbReference>
<name>A0A1T2Z6C6_PSEFL</name>
<dbReference type="Proteomes" id="UP000190965">
    <property type="component" value="Unassembled WGS sequence"/>
</dbReference>
<proteinExistence type="predicted"/>
<protein>
    <submittedName>
        <fullName evidence="1">DNA-binding protein</fullName>
    </submittedName>
</protein>
<dbReference type="EMBL" id="MSDF01000006">
    <property type="protein sequence ID" value="OPA99965.1"/>
    <property type="molecule type" value="Genomic_DNA"/>
</dbReference>